<comment type="caution">
    <text evidence="2">The sequence shown here is derived from an EMBL/GenBank/DDBJ whole genome shotgun (WGS) entry which is preliminary data.</text>
</comment>
<proteinExistence type="predicted"/>
<dbReference type="InterPro" id="IPR025227">
    <property type="entry name" value="DUF4169"/>
</dbReference>
<feature type="compositionally biased region" description="Basic and acidic residues" evidence="1">
    <location>
        <begin position="15"/>
        <end position="25"/>
    </location>
</feature>
<dbReference type="EMBL" id="JBHSJF010000006">
    <property type="protein sequence ID" value="MFC5069206.1"/>
    <property type="molecule type" value="Genomic_DNA"/>
</dbReference>
<dbReference type="RefSeq" id="WP_114957672.1">
    <property type="nucleotide sequence ID" value="NZ_JBHSJF010000006.1"/>
</dbReference>
<dbReference type="Pfam" id="PF13770">
    <property type="entry name" value="DUF4169"/>
    <property type="match status" value="1"/>
</dbReference>
<sequence length="61" mass="7069">MADLINLNRFRKDKARADKKAKATENRAAFGRTKTEKSTASAREEQARRLIDQHRIDKDPE</sequence>
<feature type="compositionally biased region" description="Basic and acidic residues" evidence="1">
    <location>
        <begin position="33"/>
        <end position="61"/>
    </location>
</feature>
<dbReference type="Proteomes" id="UP001595796">
    <property type="component" value="Unassembled WGS sequence"/>
</dbReference>
<evidence type="ECO:0000313" key="2">
    <source>
        <dbReference type="EMBL" id="MFC5069206.1"/>
    </source>
</evidence>
<reference evidence="3" key="1">
    <citation type="journal article" date="2019" name="Int. J. Syst. Evol. Microbiol.">
        <title>The Global Catalogue of Microorganisms (GCM) 10K type strain sequencing project: providing services to taxonomists for standard genome sequencing and annotation.</title>
        <authorList>
            <consortium name="The Broad Institute Genomics Platform"/>
            <consortium name="The Broad Institute Genome Sequencing Center for Infectious Disease"/>
            <person name="Wu L."/>
            <person name="Ma J."/>
        </authorList>
    </citation>
    <scope>NUCLEOTIDE SEQUENCE [LARGE SCALE GENOMIC DNA]</scope>
    <source>
        <strain evidence="3">CGMCC 1.16444</strain>
    </source>
</reference>
<evidence type="ECO:0000313" key="3">
    <source>
        <dbReference type="Proteomes" id="UP001595796"/>
    </source>
</evidence>
<keyword evidence="3" id="KW-1185">Reference proteome</keyword>
<feature type="region of interest" description="Disordered" evidence="1">
    <location>
        <begin position="13"/>
        <end position="61"/>
    </location>
</feature>
<evidence type="ECO:0000256" key="1">
    <source>
        <dbReference type="SAM" id="MobiDB-lite"/>
    </source>
</evidence>
<gene>
    <name evidence="2" type="ORF">ACFPFW_14410</name>
</gene>
<name>A0ABV9Z8K6_9HYPH</name>
<organism evidence="2 3">
    <name type="scientific">Flaviflagellibacter deserti</name>
    <dbReference type="NCBI Taxonomy" id="2267266"/>
    <lineage>
        <taxon>Bacteria</taxon>
        <taxon>Pseudomonadati</taxon>
        <taxon>Pseudomonadota</taxon>
        <taxon>Alphaproteobacteria</taxon>
        <taxon>Hyphomicrobiales</taxon>
        <taxon>Flaviflagellibacter</taxon>
    </lineage>
</organism>
<accession>A0ABV9Z8K6</accession>
<protein>
    <submittedName>
        <fullName evidence="2">DUF4169 family protein</fullName>
    </submittedName>
</protein>